<accession>A0A3P7ENY8</accession>
<dbReference type="EMBL" id="UYSU01039108">
    <property type="protein sequence ID" value="VDM00968.1"/>
    <property type="molecule type" value="Genomic_DNA"/>
</dbReference>
<name>A0A3P7ENY8_SCHSO</name>
<proteinExistence type="predicted"/>
<dbReference type="AlphaFoldDB" id="A0A3P7ENY8"/>
<sequence>MPVPLPFLVMDDGHVIEILRNLSLAPHLLEECSLQNFRFLCQQCCANRAEQRCGPFDTRAIVGLNGVEKVFHFIAVRMPLDFLSLSEHPGILHLPQPLLYKAPASEEGSFGGVSPNVHDLVDTIPAEEPYTRIPLLIVFHLFRAHPLNSPI</sequence>
<gene>
    <name evidence="1" type="ORF">SSLN_LOCUS14582</name>
</gene>
<organism evidence="1 2">
    <name type="scientific">Schistocephalus solidus</name>
    <name type="common">Tapeworm</name>
    <dbReference type="NCBI Taxonomy" id="70667"/>
    <lineage>
        <taxon>Eukaryota</taxon>
        <taxon>Metazoa</taxon>
        <taxon>Spiralia</taxon>
        <taxon>Lophotrochozoa</taxon>
        <taxon>Platyhelminthes</taxon>
        <taxon>Cestoda</taxon>
        <taxon>Eucestoda</taxon>
        <taxon>Diphyllobothriidea</taxon>
        <taxon>Diphyllobothriidae</taxon>
        <taxon>Schistocephalus</taxon>
    </lineage>
</organism>
<reference evidence="1 2" key="1">
    <citation type="submission" date="2018-11" db="EMBL/GenBank/DDBJ databases">
        <authorList>
            <consortium name="Pathogen Informatics"/>
        </authorList>
    </citation>
    <scope>NUCLEOTIDE SEQUENCE [LARGE SCALE GENOMIC DNA]</scope>
    <source>
        <strain evidence="1 2">NST_G2</strain>
    </source>
</reference>
<evidence type="ECO:0000313" key="1">
    <source>
        <dbReference type="EMBL" id="VDM00968.1"/>
    </source>
</evidence>
<keyword evidence="2" id="KW-1185">Reference proteome</keyword>
<evidence type="ECO:0000313" key="2">
    <source>
        <dbReference type="Proteomes" id="UP000275846"/>
    </source>
</evidence>
<protein>
    <submittedName>
        <fullName evidence="1">Uncharacterized protein</fullName>
    </submittedName>
</protein>
<dbReference type="OrthoDB" id="6323945at2759"/>
<dbReference type="Proteomes" id="UP000275846">
    <property type="component" value="Unassembled WGS sequence"/>
</dbReference>